<sequence>QCNTGSASCCNSTQTAQQAQASGLLAKLGLSVGQITGLIGVDCTPITVIGTEGTCKATQEAVCCTDNGFQAGINLGCSPAT</sequence>
<gene>
    <name evidence="1" type="ORF">BV22DRAFT_968193</name>
</gene>
<dbReference type="EMBL" id="MU266468">
    <property type="protein sequence ID" value="KAH7922911.1"/>
    <property type="molecule type" value="Genomic_DNA"/>
</dbReference>
<organism evidence="1 2">
    <name type="scientific">Leucogyrophana mollusca</name>
    <dbReference type="NCBI Taxonomy" id="85980"/>
    <lineage>
        <taxon>Eukaryota</taxon>
        <taxon>Fungi</taxon>
        <taxon>Dikarya</taxon>
        <taxon>Basidiomycota</taxon>
        <taxon>Agaricomycotina</taxon>
        <taxon>Agaricomycetes</taxon>
        <taxon>Agaricomycetidae</taxon>
        <taxon>Boletales</taxon>
        <taxon>Boletales incertae sedis</taxon>
        <taxon>Leucogyrophana</taxon>
    </lineage>
</organism>
<protein>
    <submittedName>
        <fullName evidence="1">Hydrophobin</fullName>
    </submittedName>
</protein>
<feature type="non-terminal residue" evidence="1">
    <location>
        <position position="1"/>
    </location>
</feature>
<name>A0ACB8BAT4_9AGAM</name>
<evidence type="ECO:0000313" key="1">
    <source>
        <dbReference type="EMBL" id="KAH7922911.1"/>
    </source>
</evidence>
<reference evidence="1" key="1">
    <citation type="journal article" date="2021" name="New Phytol.">
        <title>Evolutionary innovations through gain and loss of genes in the ectomycorrhizal Boletales.</title>
        <authorList>
            <person name="Wu G."/>
            <person name="Miyauchi S."/>
            <person name="Morin E."/>
            <person name="Kuo A."/>
            <person name="Drula E."/>
            <person name="Varga T."/>
            <person name="Kohler A."/>
            <person name="Feng B."/>
            <person name="Cao Y."/>
            <person name="Lipzen A."/>
            <person name="Daum C."/>
            <person name="Hundley H."/>
            <person name="Pangilinan J."/>
            <person name="Johnson J."/>
            <person name="Barry K."/>
            <person name="LaButti K."/>
            <person name="Ng V."/>
            <person name="Ahrendt S."/>
            <person name="Min B."/>
            <person name="Choi I.G."/>
            <person name="Park H."/>
            <person name="Plett J.M."/>
            <person name="Magnuson J."/>
            <person name="Spatafora J.W."/>
            <person name="Nagy L.G."/>
            <person name="Henrissat B."/>
            <person name="Grigoriev I.V."/>
            <person name="Yang Z.L."/>
            <person name="Xu J."/>
            <person name="Martin F.M."/>
        </authorList>
    </citation>
    <scope>NUCLEOTIDE SEQUENCE</scope>
    <source>
        <strain evidence="1">KUC20120723A-06</strain>
    </source>
</reference>
<evidence type="ECO:0000313" key="2">
    <source>
        <dbReference type="Proteomes" id="UP000790709"/>
    </source>
</evidence>
<comment type="caution">
    <text evidence="1">The sequence shown here is derived from an EMBL/GenBank/DDBJ whole genome shotgun (WGS) entry which is preliminary data.</text>
</comment>
<keyword evidence="2" id="KW-1185">Reference proteome</keyword>
<feature type="non-terminal residue" evidence="1">
    <location>
        <position position="81"/>
    </location>
</feature>
<proteinExistence type="predicted"/>
<dbReference type="Proteomes" id="UP000790709">
    <property type="component" value="Unassembled WGS sequence"/>
</dbReference>
<accession>A0ACB8BAT4</accession>